<keyword evidence="1" id="KW-0812">Transmembrane</keyword>
<dbReference type="AlphaFoldDB" id="G7Z5H0"/>
<keyword evidence="1" id="KW-0472">Membrane</keyword>
<reference evidence="3" key="1">
    <citation type="journal article" date="2011" name="PLoS Genet.">
        <title>Azospirillum genomes reveal transition of bacteria from aquatic to terrestrial environments.</title>
        <authorList>
            <person name="Wisniewski-Dye F."/>
            <person name="Borziak K."/>
            <person name="Khalsa-Moyers G."/>
            <person name="Alexandre G."/>
            <person name="Sukharnikov L.O."/>
            <person name="Wuichet K."/>
            <person name="Hurst G.B."/>
            <person name="McDonald W.H."/>
            <person name="Robertson J.S."/>
            <person name="Barbe V."/>
            <person name="Calteau A."/>
            <person name="Rouy Z."/>
            <person name="Mangenot S."/>
            <person name="Prigent-Combaret C."/>
            <person name="Normand P."/>
            <person name="Boyer M."/>
            <person name="Siguier P."/>
            <person name="Dessaux Y."/>
            <person name="Elmerich C."/>
            <person name="Condemine G."/>
            <person name="Krishnen G."/>
            <person name="Kennedy I."/>
            <person name="Paterson A.H."/>
            <person name="Gonzalez V."/>
            <person name="Mavingui P."/>
            <person name="Zhulin I.B."/>
        </authorList>
    </citation>
    <scope>NUCLEOTIDE SEQUENCE [LARGE SCALE GENOMIC DNA]</scope>
    <source>
        <strain evidence="3">4B</strain>
    </source>
</reference>
<gene>
    <name evidence="2" type="ordered locus">AZOLI_1776</name>
</gene>
<dbReference type="EMBL" id="FQ311868">
    <property type="protein sequence ID" value="CBS87041.1"/>
    <property type="molecule type" value="Genomic_DNA"/>
</dbReference>
<dbReference type="KEGG" id="ali:AZOLI_1776"/>
<dbReference type="HOGENOM" id="CLU_2646693_0_0_5"/>
<feature type="transmembrane region" description="Helical" evidence="1">
    <location>
        <begin position="49"/>
        <end position="73"/>
    </location>
</feature>
<protein>
    <submittedName>
        <fullName evidence="2">Uncharacterized protein</fullName>
    </submittedName>
</protein>
<accession>G7Z5H0</accession>
<name>G7Z5H0_AZOL4</name>
<sequence>MLEPLTEWPQPPRRSMRSTIAAVDALATPSIPTQGTATHRLPDRDAFTIGLATGYAAGILTAAAVITVGWWVMVGW</sequence>
<dbReference type="STRING" id="862719.AZOLI_1776"/>
<evidence type="ECO:0000313" key="2">
    <source>
        <dbReference type="EMBL" id="CBS87041.1"/>
    </source>
</evidence>
<keyword evidence="1" id="KW-1133">Transmembrane helix</keyword>
<dbReference type="RefSeq" id="WP_014248049.1">
    <property type="nucleotide sequence ID" value="NC_016622.1"/>
</dbReference>
<dbReference type="Proteomes" id="UP000005667">
    <property type="component" value="Chromosome"/>
</dbReference>
<keyword evidence="3" id="KW-1185">Reference proteome</keyword>
<proteinExistence type="predicted"/>
<organism evidence="2 3">
    <name type="scientific">Azospirillum lipoferum (strain 4B)</name>
    <dbReference type="NCBI Taxonomy" id="862719"/>
    <lineage>
        <taxon>Bacteria</taxon>
        <taxon>Pseudomonadati</taxon>
        <taxon>Pseudomonadota</taxon>
        <taxon>Alphaproteobacteria</taxon>
        <taxon>Rhodospirillales</taxon>
        <taxon>Azospirillaceae</taxon>
        <taxon>Azospirillum</taxon>
    </lineage>
</organism>
<evidence type="ECO:0000313" key="3">
    <source>
        <dbReference type="Proteomes" id="UP000005667"/>
    </source>
</evidence>
<evidence type="ECO:0000256" key="1">
    <source>
        <dbReference type="SAM" id="Phobius"/>
    </source>
</evidence>